<dbReference type="NCBIfam" id="TIGR00520">
    <property type="entry name" value="asnASE_II"/>
    <property type="match status" value="1"/>
</dbReference>
<dbReference type="Proteomes" id="UP000247565">
    <property type="component" value="Unassembled WGS sequence"/>
</dbReference>
<dbReference type="SFLD" id="SFLDS00057">
    <property type="entry name" value="Glutaminase/Asparaginase"/>
    <property type="match status" value="1"/>
</dbReference>
<dbReference type="GO" id="GO:0004067">
    <property type="term" value="F:asparaginase activity"/>
    <property type="evidence" value="ECO:0007669"/>
    <property type="project" value="UniProtKB-UniRule"/>
</dbReference>
<evidence type="ECO:0000256" key="5">
    <source>
        <dbReference type="PROSITE-ProRule" id="PRU10099"/>
    </source>
</evidence>
<dbReference type="PIRSF" id="PIRSF001220">
    <property type="entry name" value="L-ASNase_gatD"/>
    <property type="match status" value="1"/>
</dbReference>
<dbReference type="SMART" id="SM00870">
    <property type="entry name" value="Asparaginase"/>
    <property type="match status" value="1"/>
</dbReference>
<evidence type="ECO:0000313" key="10">
    <source>
        <dbReference type="EMBL" id="PXZ00582.1"/>
    </source>
</evidence>
<comment type="caution">
    <text evidence="10">The sequence shown here is derived from an EMBL/GenBank/DDBJ whole genome shotgun (WGS) entry which is preliminary data.</text>
</comment>
<keyword evidence="2 10" id="KW-0378">Hydrolase</keyword>
<dbReference type="PROSITE" id="PS00144">
    <property type="entry name" value="ASN_GLN_ASE_1"/>
    <property type="match status" value="1"/>
</dbReference>
<dbReference type="EMBL" id="QGLT01000002">
    <property type="protein sequence ID" value="PXZ00582.1"/>
    <property type="molecule type" value="Genomic_DNA"/>
</dbReference>
<dbReference type="FunFam" id="3.40.50.1170:FF:000001">
    <property type="entry name" value="L-asparaginase 2"/>
    <property type="match status" value="1"/>
</dbReference>
<evidence type="ECO:0000256" key="4">
    <source>
        <dbReference type="PIRSR" id="PIRSR001220-2"/>
    </source>
</evidence>
<sequence>MNNIDRVIKPEKKQILVLTTGGTIAGSATTDKLEYKAGNTKGEDLIASIPALQNMAKIHVVPVAQIGSQDMSDTILLKLAKKVQAAENDPSISGIIITHGTDTMEETAFFLNKLINSKKPIILTGAMRPTNSISSDGASNLVNAVKLATRPEAYHQPVMIVMNDMIYDAHSVQKSHTTSLQTFQSPNTGPIGIINNNHVYFYRTSSNARKHIYTIPEKAPFPRVDIIYSHIQMDGDLIHDAVKRGAKGIILAGVGDGNTSTQAIQALKKVASKGVIVVRSSRTGSGFVNRNVEVNDDANQFIAAADLNPQKARILLQLILANKINELDTIQQLFYEMN</sequence>
<evidence type="ECO:0000259" key="9">
    <source>
        <dbReference type="Pfam" id="PF17763"/>
    </source>
</evidence>
<dbReference type="InterPro" id="IPR006034">
    <property type="entry name" value="Asparaginase/glutaminase-like"/>
</dbReference>
<dbReference type="InterPro" id="IPR027473">
    <property type="entry name" value="L-asparaginase_C"/>
</dbReference>
<dbReference type="CDD" id="cd08964">
    <property type="entry name" value="L-asparaginase_II"/>
    <property type="match status" value="1"/>
</dbReference>
<evidence type="ECO:0000259" key="8">
    <source>
        <dbReference type="Pfam" id="PF00710"/>
    </source>
</evidence>
<dbReference type="Gene3D" id="3.40.50.1170">
    <property type="entry name" value="L-asparaginase, N-terminal domain"/>
    <property type="match status" value="1"/>
</dbReference>
<dbReference type="PIRSF" id="PIRSF500176">
    <property type="entry name" value="L_ASNase"/>
    <property type="match status" value="1"/>
</dbReference>
<feature type="binding site" evidence="4">
    <location>
        <position position="68"/>
    </location>
    <ligand>
        <name>substrate</name>
    </ligand>
</feature>
<dbReference type="SUPFAM" id="SSF53774">
    <property type="entry name" value="Glutaminase/Asparaginase"/>
    <property type="match status" value="1"/>
</dbReference>
<evidence type="ECO:0000313" key="11">
    <source>
        <dbReference type="Proteomes" id="UP000247565"/>
    </source>
</evidence>
<dbReference type="InterPro" id="IPR027474">
    <property type="entry name" value="L-asparaginase_N"/>
</dbReference>
<dbReference type="InterPro" id="IPR037152">
    <property type="entry name" value="L-asparaginase_N_sf"/>
</dbReference>
<feature type="active site" evidence="6">
    <location>
        <position position="101"/>
    </location>
</feature>
<dbReference type="InterPro" id="IPR040919">
    <property type="entry name" value="Asparaginase_C"/>
</dbReference>
<evidence type="ECO:0000256" key="2">
    <source>
        <dbReference type="ARBA" id="ARBA00022801"/>
    </source>
</evidence>
<dbReference type="EC" id="3.5.1.1" evidence="10"/>
<keyword evidence="11" id="KW-1185">Reference proteome</keyword>
<dbReference type="Pfam" id="PF00710">
    <property type="entry name" value="Asparaginase"/>
    <property type="match status" value="1"/>
</dbReference>
<dbReference type="PANTHER" id="PTHR11707:SF28">
    <property type="entry name" value="60 KDA LYSOPHOSPHOLIPASE"/>
    <property type="match status" value="1"/>
</dbReference>
<feature type="active site" description="O-isoaspartyl threonine intermediate" evidence="3">
    <location>
        <position position="23"/>
    </location>
</feature>
<name>A0A318N6E7_9PROT</name>
<feature type="binding site" evidence="4">
    <location>
        <begin position="101"/>
        <end position="102"/>
    </location>
    <ligand>
        <name>substrate</name>
    </ligand>
</feature>
<evidence type="ECO:0000256" key="6">
    <source>
        <dbReference type="PROSITE-ProRule" id="PRU10100"/>
    </source>
</evidence>
<feature type="domain" description="Asparaginase/glutaminase C-terminal" evidence="9">
    <location>
        <begin position="223"/>
        <end position="334"/>
    </location>
</feature>
<dbReference type="Gene3D" id="3.40.50.40">
    <property type="match status" value="1"/>
</dbReference>
<gene>
    <name evidence="10" type="primary">ansB</name>
    <name evidence="10" type="ORF">DK869_04025</name>
</gene>
<reference evidence="10 11" key="1">
    <citation type="submission" date="2018-05" db="EMBL/GenBank/DDBJ databases">
        <title>Reference genomes for bee gut microbiota database.</title>
        <authorList>
            <person name="Ellegaard K.M."/>
        </authorList>
    </citation>
    <scope>NUCLEOTIDE SEQUENCE [LARGE SCALE GENOMIC DNA]</scope>
    <source>
        <strain evidence="10 11">ESL0284</strain>
    </source>
</reference>
<evidence type="ECO:0000256" key="1">
    <source>
        <dbReference type="ARBA" id="ARBA00010518"/>
    </source>
</evidence>
<dbReference type="Pfam" id="PF17763">
    <property type="entry name" value="Asparaginase_C"/>
    <property type="match status" value="1"/>
</dbReference>
<dbReference type="InterPro" id="IPR020827">
    <property type="entry name" value="Asparaginase/glutaminase_AS1"/>
</dbReference>
<accession>A0A318N6E7</accession>
<dbReference type="PRINTS" id="PR00139">
    <property type="entry name" value="ASNGLNASE"/>
</dbReference>
<dbReference type="PROSITE" id="PS00917">
    <property type="entry name" value="ASN_GLN_ASE_2"/>
    <property type="match status" value="1"/>
</dbReference>
<dbReference type="InterPro" id="IPR004550">
    <property type="entry name" value="AsnASE_II"/>
</dbReference>
<dbReference type="PANTHER" id="PTHR11707">
    <property type="entry name" value="L-ASPARAGINASE"/>
    <property type="match status" value="1"/>
</dbReference>
<comment type="similarity">
    <text evidence="1 7">Belongs to the asparaginase 1 family.</text>
</comment>
<organism evidence="10 11">
    <name type="scientific">Commensalibacter melissae</name>
    <dbReference type="NCBI Taxonomy" id="2070537"/>
    <lineage>
        <taxon>Bacteria</taxon>
        <taxon>Pseudomonadati</taxon>
        <taxon>Pseudomonadota</taxon>
        <taxon>Alphaproteobacteria</taxon>
        <taxon>Acetobacterales</taxon>
        <taxon>Acetobacteraceae</taxon>
    </lineage>
</organism>
<evidence type="ECO:0000256" key="7">
    <source>
        <dbReference type="RuleBase" id="RU004456"/>
    </source>
</evidence>
<dbReference type="AlphaFoldDB" id="A0A318N6E7"/>
<evidence type="ECO:0000256" key="3">
    <source>
        <dbReference type="PIRSR" id="PIRSR001220-1"/>
    </source>
</evidence>
<dbReference type="InterPro" id="IPR036152">
    <property type="entry name" value="Asp/glu_Ase-like_sf"/>
</dbReference>
<dbReference type="PROSITE" id="PS51732">
    <property type="entry name" value="ASN_GLN_ASE_3"/>
    <property type="match status" value="1"/>
</dbReference>
<dbReference type="GO" id="GO:0006528">
    <property type="term" value="P:asparagine metabolic process"/>
    <property type="evidence" value="ECO:0007669"/>
    <property type="project" value="InterPro"/>
</dbReference>
<feature type="active site" evidence="5">
    <location>
        <position position="23"/>
    </location>
</feature>
<dbReference type="RefSeq" id="WP_110438725.1">
    <property type="nucleotide sequence ID" value="NZ_CP046393.1"/>
</dbReference>
<dbReference type="InterPro" id="IPR027475">
    <property type="entry name" value="Asparaginase/glutaminase_AS2"/>
</dbReference>
<feature type="domain" description="L-asparaginase N-terminal" evidence="8">
    <location>
        <begin position="14"/>
        <end position="204"/>
    </location>
</feature>
<dbReference type="OrthoDB" id="9788068at2"/>
<proteinExistence type="inferred from homology"/>
<protein>
    <submittedName>
        <fullName evidence="10">L-asparaginase 2</fullName>
        <ecNumber evidence="10">3.5.1.1</ecNumber>
    </submittedName>
</protein>